<keyword evidence="5 6" id="KW-0408">Iron</keyword>
<keyword evidence="3 6" id="KW-0479">Metal-binding</keyword>
<evidence type="ECO:0000313" key="9">
    <source>
        <dbReference type="EMBL" id="QKJ67535.1"/>
    </source>
</evidence>
<evidence type="ECO:0000256" key="3">
    <source>
        <dbReference type="ARBA" id="ARBA00022723"/>
    </source>
</evidence>
<dbReference type="SUPFAM" id="SSF46626">
    <property type="entry name" value="Cytochrome c"/>
    <property type="match status" value="1"/>
</dbReference>
<dbReference type="InterPro" id="IPR002324">
    <property type="entry name" value="Cyt_c_ID"/>
</dbReference>
<keyword evidence="7" id="KW-0732">Signal</keyword>
<keyword evidence="10" id="KW-1185">Reference proteome</keyword>
<comment type="PTM">
    <text evidence="6">Binds 1 heme c group covalently per subunit.</text>
</comment>
<accession>A0A6M8SQQ4</accession>
<feature type="binding site" description="covalent" evidence="6">
    <location>
        <position position="81"/>
    </location>
    <ligand>
        <name>heme c</name>
        <dbReference type="ChEBI" id="CHEBI:61717"/>
    </ligand>
</feature>
<protein>
    <submittedName>
        <fullName evidence="9">C-type cytochrome</fullName>
    </submittedName>
</protein>
<dbReference type="EMBL" id="CP054143">
    <property type="protein sequence ID" value="QKJ67535.1"/>
    <property type="molecule type" value="Genomic_DNA"/>
</dbReference>
<dbReference type="GO" id="GO:0009055">
    <property type="term" value="F:electron transfer activity"/>
    <property type="evidence" value="ECO:0007669"/>
    <property type="project" value="InterPro"/>
</dbReference>
<evidence type="ECO:0000256" key="5">
    <source>
        <dbReference type="ARBA" id="ARBA00023004"/>
    </source>
</evidence>
<feature type="domain" description="Cytochrome c" evidence="8">
    <location>
        <begin position="11"/>
        <end position="102"/>
    </location>
</feature>
<sequence>MKTIRWAVLSLALLQGAAIAAPVEAMLKSKNCMACHSVDNKIVGPAFKAIAAKYKGDKNAVTLLAGKIQKGSVGVWGPVPMGPNMITGDEAKQLATWILAQK</sequence>
<feature type="chain" id="PRO_5027122047" evidence="7">
    <location>
        <begin position="21"/>
        <end position="102"/>
    </location>
</feature>
<evidence type="ECO:0000256" key="6">
    <source>
        <dbReference type="PIRSR" id="PIRSR602324-1"/>
    </source>
</evidence>
<keyword evidence="1" id="KW-0813">Transport</keyword>
<dbReference type="Proteomes" id="UP000504844">
    <property type="component" value="Chromosome"/>
</dbReference>
<dbReference type="InterPro" id="IPR009056">
    <property type="entry name" value="Cyt_c-like_dom"/>
</dbReference>
<evidence type="ECO:0000256" key="7">
    <source>
        <dbReference type="SAM" id="SignalP"/>
    </source>
</evidence>
<evidence type="ECO:0000256" key="1">
    <source>
        <dbReference type="ARBA" id="ARBA00022448"/>
    </source>
</evidence>
<evidence type="ECO:0000256" key="4">
    <source>
        <dbReference type="ARBA" id="ARBA00022982"/>
    </source>
</evidence>
<reference evidence="9 10" key="1">
    <citation type="submission" date="2020-05" db="EMBL/GenBank/DDBJ databases">
        <title>Complete genome sequence of Deefgea sp. D17.</title>
        <authorList>
            <person name="Bae J.-W."/>
            <person name="Han J.E."/>
        </authorList>
    </citation>
    <scope>NUCLEOTIDE SEQUENCE [LARGE SCALE GENOMIC DNA]</scope>
    <source>
        <strain evidence="9 10">D17</strain>
    </source>
</reference>
<feature type="signal peptide" evidence="7">
    <location>
        <begin position="1"/>
        <end position="20"/>
    </location>
</feature>
<dbReference type="Pfam" id="PF00034">
    <property type="entry name" value="Cytochrom_C"/>
    <property type="match status" value="1"/>
</dbReference>
<dbReference type="RefSeq" id="WP_173534037.1">
    <property type="nucleotide sequence ID" value="NZ_CP054143.1"/>
</dbReference>
<dbReference type="KEGG" id="dee:HQN60_12900"/>
<dbReference type="PROSITE" id="PS51007">
    <property type="entry name" value="CYTC"/>
    <property type="match status" value="1"/>
</dbReference>
<proteinExistence type="predicted"/>
<evidence type="ECO:0000313" key="10">
    <source>
        <dbReference type="Proteomes" id="UP000504844"/>
    </source>
</evidence>
<feature type="binding site" description="covalent" evidence="6">
    <location>
        <position position="36"/>
    </location>
    <ligand>
        <name>heme c</name>
        <dbReference type="ChEBI" id="CHEBI:61717"/>
    </ligand>
</feature>
<dbReference type="InterPro" id="IPR036909">
    <property type="entry name" value="Cyt_c-like_dom_sf"/>
</dbReference>
<dbReference type="Gene3D" id="1.10.760.10">
    <property type="entry name" value="Cytochrome c-like domain"/>
    <property type="match status" value="1"/>
</dbReference>
<dbReference type="AlphaFoldDB" id="A0A6M8SQQ4"/>
<dbReference type="PRINTS" id="PR00606">
    <property type="entry name" value="CYTCHROMECID"/>
</dbReference>
<name>A0A6M8SQQ4_9NEIS</name>
<organism evidence="9 10">
    <name type="scientific">Deefgea piscis</name>
    <dbReference type="NCBI Taxonomy" id="2739061"/>
    <lineage>
        <taxon>Bacteria</taxon>
        <taxon>Pseudomonadati</taxon>
        <taxon>Pseudomonadota</taxon>
        <taxon>Betaproteobacteria</taxon>
        <taxon>Neisseriales</taxon>
        <taxon>Chitinibacteraceae</taxon>
        <taxon>Deefgea</taxon>
    </lineage>
</organism>
<keyword evidence="4" id="KW-0249">Electron transport</keyword>
<keyword evidence="2 6" id="KW-0349">Heme</keyword>
<evidence type="ECO:0000256" key="2">
    <source>
        <dbReference type="ARBA" id="ARBA00022617"/>
    </source>
</evidence>
<dbReference type="GO" id="GO:0005506">
    <property type="term" value="F:iron ion binding"/>
    <property type="evidence" value="ECO:0007669"/>
    <property type="project" value="InterPro"/>
</dbReference>
<dbReference type="GO" id="GO:0020037">
    <property type="term" value="F:heme binding"/>
    <property type="evidence" value="ECO:0007669"/>
    <property type="project" value="InterPro"/>
</dbReference>
<evidence type="ECO:0000259" key="8">
    <source>
        <dbReference type="PROSITE" id="PS51007"/>
    </source>
</evidence>
<feature type="binding site" description="covalent" evidence="6">
    <location>
        <position position="32"/>
    </location>
    <ligand>
        <name>heme c</name>
        <dbReference type="ChEBI" id="CHEBI:61717"/>
    </ligand>
</feature>
<gene>
    <name evidence="9" type="ORF">HQN60_12900</name>
</gene>